<organism evidence="1 2">
    <name type="scientific">Pseudomonas fluorescens</name>
    <dbReference type="NCBI Taxonomy" id="294"/>
    <lineage>
        <taxon>Bacteria</taxon>
        <taxon>Pseudomonadati</taxon>
        <taxon>Pseudomonadota</taxon>
        <taxon>Gammaproteobacteria</taxon>
        <taxon>Pseudomonadales</taxon>
        <taxon>Pseudomonadaceae</taxon>
        <taxon>Pseudomonas</taxon>
    </lineage>
</organism>
<dbReference type="EMBL" id="CABVIJ010000001">
    <property type="protein sequence ID" value="VVO45586.1"/>
    <property type="molecule type" value="Genomic_DNA"/>
</dbReference>
<evidence type="ECO:0000313" key="2">
    <source>
        <dbReference type="Proteomes" id="UP000325779"/>
    </source>
</evidence>
<gene>
    <name evidence="1" type="ORF">PS732_00023</name>
</gene>
<dbReference type="AlphaFoldDB" id="A0ABD7V8L7"/>
<dbReference type="Proteomes" id="UP000325779">
    <property type="component" value="Unassembled WGS sequence"/>
</dbReference>
<evidence type="ECO:0000313" key="1">
    <source>
        <dbReference type="EMBL" id="VVO45586.1"/>
    </source>
</evidence>
<proteinExistence type="predicted"/>
<accession>A0ABD7V8L7</accession>
<name>A0ABD7V8L7_PSEFL</name>
<reference evidence="1 2" key="1">
    <citation type="submission" date="2019-09" db="EMBL/GenBank/DDBJ databases">
        <authorList>
            <person name="Chandra G."/>
            <person name="Truman W A."/>
        </authorList>
    </citation>
    <scope>NUCLEOTIDE SEQUENCE [LARGE SCALE GENOMIC DNA]</scope>
    <source>
        <strain evidence="1">PS732</strain>
    </source>
</reference>
<dbReference type="RefSeq" id="WP_150595676.1">
    <property type="nucleotide sequence ID" value="NZ_CABVIJ010000001.1"/>
</dbReference>
<sequence length="324" mass="35783">MSTNAMPHSNTWLQEFAPYVNGQRVRWPDLALNLLDNDECTLTLDYEYSWLIGDPDAFITMRYQSGQEGQGLVFDPPLGQLIEMAEDTTSLSWTIRTNGAPSGAFKLEFALPLLPELPVSPTVPGKIVNLAQELEIKFDESDVAFGGGAFPCLGAKHTLTVRPKPSSTLLDKPVKLIWGREPGADLAVTIAPALGKEELLTLEGKTWELDCLHSNESGDFSLQLMLVEWGVTSSPLTLSLAHNLVTVERWTTPEFQWPDINWTQRHIRATSVFSGKRAERVPVNKAGSNQIYKRTNFLGEAATDIASQGGGRLEILNRYDGTIV</sequence>
<protein>
    <submittedName>
        <fullName evidence="1">Uncharacterized protein</fullName>
    </submittedName>
</protein>
<comment type="caution">
    <text evidence="1">The sequence shown here is derived from an EMBL/GenBank/DDBJ whole genome shotgun (WGS) entry which is preliminary data.</text>
</comment>